<reference evidence="1 2" key="1">
    <citation type="journal article" date="2022" name="Nat. Ecol. Evol.">
        <title>A masculinizing supergene underlies an exaggerated male reproductive morph in a spider.</title>
        <authorList>
            <person name="Hendrickx F."/>
            <person name="De Corte Z."/>
            <person name="Sonet G."/>
            <person name="Van Belleghem S.M."/>
            <person name="Kostlbacher S."/>
            <person name="Vangestel C."/>
        </authorList>
    </citation>
    <scope>NUCLEOTIDE SEQUENCE [LARGE SCALE GENOMIC DNA]</scope>
    <source>
        <strain evidence="1">W744_W776</strain>
    </source>
</reference>
<name>A0AAV6VIX8_9ARAC</name>
<protein>
    <submittedName>
        <fullName evidence="1">Uncharacterized protein</fullName>
    </submittedName>
</protein>
<organism evidence="1 2">
    <name type="scientific">Oedothorax gibbosus</name>
    <dbReference type="NCBI Taxonomy" id="931172"/>
    <lineage>
        <taxon>Eukaryota</taxon>
        <taxon>Metazoa</taxon>
        <taxon>Ecdysozoa</taxon>
        <taxon>Arthropoda</taxon>
        <taxon>Chelicerata</taxon>
        <taxon>Arachnida</taxon>
        <taxon>Araneae</taxon>
        <taxon>Araneomorphae</taxon>
        <taxon>Entelegynae</taxon>
        <taxon>Araneoidea</taxon>
        <taxon>Linyphiidae</taxon>
        <taxon>Erigoninae</taxon>
        <taxon>Oedothorax</taxon>
    </lineage>
</organism>
<accession>A0AAV6VIX8</accession>
<dbReference type="Proteomes" id="UP000827092">
    <property type="component" value="Unassembled WGS sequence"/>
</dbReference>
<evidence type="ECO:0000313" key="1">
    <source>
        <dbReference type="EMBL" id="KAG8196078.1"/>
    </source>
</evidence>
<sequence length="196" mass="22802">MEDHFWIDPLQLEKNAVDNTDSGGRRSRSVERSASEETLFKEDIIKAFLRSAQVAYGQAENVKNHMVDVQYPHLEPDSLSSHQYDFLKFSEEAIENTDTNLLEVLRHLQKFAVTLYQILKETEEVETGSDYHLLLQDSKDKMVQLLCDIMLAIEAFGMTPFEDIAYDTLPQHMKDKKRLSNKSLRDYLKKLERVIC</sequence>
<keyword evidence="2" id="KW-1185">Reference proteome</keyword>
<proteinExistence type="predicted"/>
<comment type="caution">
    <text evidence="1">The sequence shown here is derived from an EMBL/GenBank/DDBJ whole genome shotgun (WGS) entry which is preliminary data.</text>
</comment>
<dbReference type="AlphaFoldDB" id="A0AAV6VIX8"/>
<evidence type="ECO:0000313" key="2">
    <source>
        <dbReference type="Proteomes" id="UP000827092"/>
    </source>
</evidence>
<gene>
    <name evidence="1" type="ORF">JTE90_007818</name>
</gene>
<dbReference type="EMBL" id="JAFNEN010000074">
    <property type="protein sequence ID" value="KAG8196078.1"/>
    <property type="molecule type" value="Genomic_DNA"/>
</dbReference>